<dbReference type="Proteomes" id="UP000813824">
    <property type="component" value="Unassembled WGS sequence"/>
</dbReference>
<dbReference type="PANTHER" id="PTHR42942:SF1">
    <property type="entry name" value="ALKYLTRANSFERASE-LIKE PROTEIN 1"/>
    <property type="match status" value="1"/>
</dbReference>
<evidence type="ECO:0000256" key="1">
    <source>
        <dbReference type="ARBA" id="ARBA00022763"/>
    </source>
</evidence>
<accession>A0A8K0UHD6</accession>
<name>A0A8K0UHD6_9AGAR</name>
<dbReference type="InterPro" id="IPR036388">
    <property type="entry name" value="WH-like_DNA-bd_sf"/>
</dbReference>
<dbReference type="CDD" id="cd06445">
    <property type="entry name" value="ATase"/>
    <property type="match status" value="1"/>
</dbReference>
<keyword evidence="1" id="KW-0227">DNA damage</keyword>
<dbReference type="PANTHER" id="PTHR42942">
    <property type="entry name" value="6-O-METHYLGUANINE DNA METHYLTRANSFERASE"/>
    <property type="match status" value="1"/>
</dbReference>
<gene>
    <name evidence="3" type="ORF">BXZ70DRAFT_952030</name>
</gene>
<dbReference type="InterPro" id="IPR052520">
    <property type="entry name" value="ATL_DNA_repair"/>
</dbReference>
<sequence length="134" mass="14166">MDPAEFHAAVYHVVRQIPPGKVTSYGHIAKLIGMPRHSRHVGQALKFIAPNTAPPIPWQRVLSSSGAISSRGPGTNGADLQREALEAEGVEVTVGRTGDLRVSLGTFGWFPEVGVLVGQQGDAEGNDDDDEADG</sequence>
<dbReference type="Gene3D" id="1.10.10.10">
    <property type="entry name" value="Winged helix-like DNA-binding domain superfamily/Winged helix DNA-binding domain"/>
    <property type="match status" value="1"/>
</dbReference>
<dbReference type="GO" id="GO:0003824">
    <property type="term" value="F:catalytic activity"/>
    <property type="evidence" value="ECO:0007669"/>
    <property type="project" value="InterPro"/>
</dbReference>
<dbReference type="InterPro" id="IPR036217">
    <property type="entry name" value="MethylDNA_cys_MeTrfase_DNAb"/>
</dbReference>
<keyword evidence="4" id="KW-1185">Reference proteome</keyword>
<dbReference type="SUPFAM" id="SSF46767">
    <property type="entry name" value="Methylated DNA-protein cysteine methyltransferase, C-terminal domain"/>
    <property type="match status" value="1"/>
</dbReference>
<evidence type="ECO:0000259" key="2">
    <source>
        <dbReference type="Pfam" id="PF01035"/>
    </source>
</evidence>
<dbReference type="InterPro" id="IPR014048">
    <property type="entry name" value="MethylDNA_cys_MeTrfase_DNA-bd"/>
</dbReference>
<organism evidence="3 4">
    <name type="scientific">Cristinia sonorae</name>
    <dbReference type="NCBI Taxonomy" id="1940300"/>
    <lineage>
        <taxon>Eukaryota</taxon>
        <taxon>Fungi</taxon>
        <taxon>Dikarya</taxon>
        <taxon>Basidiomycota</taxon>
        <taxon>Agaricomycotina</taxon>
        <taxon>Agaricomycetes</taxon>
        <taxon>Agaricomycetidae</taxon>
        <taxon>Agaricales</taxon>
        <taxon>Pleurotineae</taxon>
        <taxon>Stephanosporaceae</taxon>
        <taxon>Cristinia</taxon>
    </lineage>
</organism>
<reference evidence="3" key="1">
    <citation type="journal article" date="2021" name="New Phytol.">
        <title>Evolutionary innovations through gain and loss of genes in the ectomycorrhizal Boletales.</title>
        <authorList>
            <person name="Wu G."/>
            <person name="Miyauchi S."/>
            <person name="Morin E."/>
            <person name="Kuo A."/>
            <person name="Drula E."/>
            <person name="Varga T."/>
            <person name="Kohler A."/>
            <person name="Feng B."/>
            <person name="Cao Y."/>
            <person name="Lipzen A."/>
            <person name="Daum C."/>
            <person name="Hundley H."/>
            <person name="Pangilinan J."/>
            <person name="Johnson J."/>
            <person name="Barry K."/>
            <person name="LaButti K."/>
            <person name="Ng V."/>
            <person name="Ahrendt S."/>
            <person name="Min B."/>
            <person name="Choi I.G."/>
            <person name="Park H."/>
            <person name="Plett J.M."/>
            <person name="Magnuson J."/>
            <person name="Spatafora J.W."/>
            <person name="Nagy L.G."/>
            <person name="Henrissat B."/>
            <person name="Grigoriev I.V."/>
            <person name="Yang Z.L."/>
            <person name="Xu J."/>
            <person name="Martin F.M."/>
        </authorList>
    </citation>
    <scope>NUCLEOTIDE SEQUENCE</scope>
    <source>
        <strain evidence="3">KKN 215</strain>
    </source>
</reference>
<evidence type="ECO:0000313" key="3">
    <source>
        <dbReference type="EMBL" id="KAH8091768.1"/>
    </source>
</evidence>
<dbReference type="GO" id="GO:0006281">
    <property type="term" value="P:DNA repair"/>
    <property type="evidence" value="ECO:0007669"/>
    <property type="project" value="InterPro"/>
</dbReference>
<evidence type="ECO:0000313" key="4">
    <source>
        <dbReference type="Proteomes" id="UP000813824"/>
    </source>
</evidence>
<dbReference type="OrthoDB" id="2548197at2759"/>
<protein>
    <submittedName>
        <fullName evidence="3">MGMT family protein</fullName>
    </submittedName>
</protein>
<dbReference type="EMBL" id="JAEVFJ010000034">
    <property type="protein sequence ID" value="KAH8091768.1"/>
    <property type="molecule type" value="Genomic_DNA"/>
</dbReference>
<comment type="caution">
    <text evidence="3">The sequence shown here is derived from an EMBL/GenBank/DDBJ whole genome shotgun (WGS) entry which is preliminary data.</text>
</comment>
<dbReference type="Pfam" id="PF01035">
    <property type="entry name" value="DNA_binding_1"/>
    <property type="match status" value="1"/>
</dbReference>
<proteinExistence type="predicted"/>
<feature type="domain" description="Methylated-DNA-[protein]-cysteine S-methyltransferase DNA binding" evidence="2">
    <location>
        <begin position="5"/>
        <end position="90"/>
    </location>
</feature>
<dbReference type="AlphaFoldDB" id="A0A8K0UHD6"/>